<comment type="caution">
    <text evidence="1">The sequence shown here is derived from an EMBL/GenBank/DDBJ whole genome shotgun (WGS) entry which is preliminary data.</text>
</comment>
<organism evidence="1 2">
    <name type="scientific">Pseudomonas oryzihabitans</name>
    <dbReference type="NCBI Taxonomy" id="47885"/>
    <lineage>
        <taxon>Bacteria</taxon>
        <taxon>Pseudomonadati</taxon>
        <taxon>Pseudomonadota</taxon>
        <taxon>Gammaproteobacteria</taxon>
        <taxon>Pseudomonadales</taxon>
        <taxon>Pseudomonadaceae</taxon>
        <taxon>Pseudomonas</taxon>
    </lineage>
</organism>
<accession>A0A178LEQ5</accession>
<dbReference type="RefSeq" id="WP_064308203.1">
    <property type="nucleotide sequence ID" value="NZ_CP102430.1"/>
</dbReference>
<dbReference type="Proteomes" id="UP000078356">
    <property type="component" value="Unassembled WGS sequence"/>
</dbReference>
<evidence type="ECO:0000313" key="2">
    <source>
        <dbReference type="Proteomes" id="UP000078356"/>
    </source>
</evidence>
<proteinExistence type="predicted"/>
<protein>
    <submittedName>
        <fullName evidence="1">Uncharacterized protein</fullName>
    </submittedName>
</protein>
<dbReference type="OrthoDB" id="6863664at2"/>
<evidence type="ECO:0000313" key="1">
    <source>
        <dbReference type="EMBL" id="OAN28452.1"/>
    </source>
</evidence>
<reference evidence="1 2" key="1">
    <citation type="submission" date="2016-04" db="EMBL/GenBank/DDBJ databases">
        <title>Draft Genome Sequences of Staphylococcus capitis Strain H36, S. capitis Strain H65, S. cohnii Strain H62, S. hominis Strain H69, Mycobacterium iranicum Strain H39, Plantibacter sp. Strain H53, Pseudomonas oryzihabitans Strain H72, and Microbacterium sp. Strain H83, isolated from residential settings.</title>
        <authorList>
            <person name="Lymperopoulou D."/>
            <person name="Adams R.I."/>
            <person name="Lindow S."/>
            <person name="Coil D.A."/>
            <person name="Jospin G."/>
            <person name="Eisen J.A."/>
        </authorList>
    </citation>
    <scope>NUCLEOTIDE SEQUENCE [LARGE SCALE GENOMIC DNA]</scope>
    <source>
        <strain evidence="1 2">H72</strain>
    </source>
</reference>
<gene>
    <name evidence="1" type="ORF">A4V15_20610</name>
</gene>
<name>A0A178LEQ5_9PSED</name>
<sequence>MQKVFYVPGQTAIIDYAREIAPNAWAARCSWLMLQEIRVRHPGAVLGDEAEFLQAQENAHGTRPQRVTESRYDYALSRGQVLDFHAGDAGDSFILQGREIGDLVRVYARAKGQYWSFLALPTITHAEIWQRIRRDQPRLIDN</sequence>
<dbReference type="AlphaFoldDB" id="A0A178LEQ5"/>
<dbReference type="EMBL" id="LWCR01000022">
    <property type="protein sequence ID" value="OAN28452.1"/>
    <property type="molecule type" value="Genomic_DNA"/>
</dbReference>